<evidence type="ECO:0000259" key="7">
    <source>
        <dbReference type="Pfam" id="PF00350"/>
    </source>
</evidence>
<evidence type="ECO:0000313" key="8">
    <source>
        <dbReference type="EMBL" id="CAD7288372.1"/>
    </source>
</evidence>
<keyword evidence="9" id="KW-1185">Reference proteome</keyword>
<dbReference type="InterPro" id="IPR027417">
    <property type="entry name" value="P-loop_NTPase"/>
</dbReference>
<reference evidence="8 9" key="1">
    <citation type="submission" date="2020-11" db="EMBL/GenBank/DDBJ databases">
        <authorList>
            <person name="Peeters C."/>
        </authorList>
    </citation>
    <scope>NUCLEOTIDE SEQUENCE [LARGE SCALE GENOMIC DNA]</scope>
    <source>
        <strain evidence="8 9">LMG 8286</strain>
    </source>
</reference>
<dbReference type="InterPro" id="IPR045063">
    <property type="entry name" value="Dynamin_N"/>
</dbReference>
<evidence type="ECO:0000256" key="3">
    <source>
        <dbReference type="ARBA" id="ARBA00022801"/>
    </source>
</evidence>
<name>A0ABN7K7L6_9BACT</name>
<evidence type="ECO:0000256" key="6">
    <source>
        <dbReference type="SAM" id="Coils"/>
    </source>
</evidence>
<feature type="coiled-coil region" evidence="6">
    <location>
        <begin position="646"/>
        <end position="701"/>
    </location>
</feature>
<dbReference type="RefSeq" id="WP_230057031.1">
    <property type="nucleotide sequence ID" value="NZ_CAJHOE010000003.1"/>
</dbReference>
<dbReference type="CDD" id="cd09912">
    <property type="entry name" value="DLP_2"/>
    <property type="match status" value="1"/>
</dbReference>
<comment type="subcellular location">
    <subcellularLocation>
        <location evidence="1">Membrane</location>
    </subcellularLocation>
</comment>
<dbReference type="Proteomes" id="UP000789359">
    <property type="component" value="Unassembled WGS sequence"/>
</dbReference>
<dbReference type="Pfam" id="PF00350">
    <property type="entry name" value="Dynamin_N"/>
    <property type="match status" value="1"/>
</dbReference>
<protein>
    <recommendedName>
        <fullName evidence="7">Dynamin N-terminal domain-containing protein</fullName>
    </recommendedName>
</protein>
<keyword evidence="4" id="KW-0342">GTP-binding</keyword>
<evidence type="ECO:0000256" key="5">
    <source>
        <dbReference type="ARBA" id="ARBA00023136"/>
    </source>
</evidence>
<dbReference type="PANTHER" id="PTHR10465">
    <property type="entry name" value="TRANSMEMBRANE GTPASE FZO1"/>
    <property type="match status" value="1"/>
</dbReference>
<dbReference type="InterPro" id="IPR027094">
    <property type="entry name" value="Mitofusin_fam"/>
</dbReference>
<gene>
    <name evidence="8" type="ORF">LMG8286_01273</name>
</gene>
<keyword evidence="5" id="KW-0472">Membrane</keyword>
<keyword evidence="3" id="KW-0378">Hydrolase</keyword>
<evidence type="ECO:0000256" key="1">
    <source>
        <dbReference type="ARBA" id="ARBA00004370"/>
    </source>
</evidence>
<evidence type="ECO:0000256" key="4">
    <source>
        <dbReference type="ARBA" id="ARBA00023134"/>
    </source>
</evidence>
<accession>A0ABN7K7L6</accession>
<dbReference type="SUPFAM" id="SSF52540">
    <property type="entry name" value="P-loop containing nucleoside triphosphate hydrolases"/>
    <property type="match status" value="1"/>
</dbReference>
<sequence length="701" mass="80162">MREFLDRFWQHSRLVLDKNKSLSFDEELLAVVLATNEENFDRFITLKEFRQILQMLKLRADTFSVQSAQISSLNYLKQGKISTTKIIKSLEILEKELILKSEDFLYLKELIMQISDQNEKTSTQDTKNTDFFHDKKERLNVLYEQLLNSASHCQERLKEQKQKIDELKFTVVVTGVINAGKSSLLNALLGKKILGTSNVPETVNLTILTHSHKPFAKVSFWSESELNELGIIPKISHKQAEICIDTNELKNYTSAKNDLSELVKCVTLYEDLDLVRDNICIVDTPGIDDAVFLREQLVREYMSECDMMVHLMNASQSASKKDIEFLLHSIKNSHIAHLCIVLTHSDMLAEKELSEVANYTLKSIHNALKEANLEEISKSLNIFVVSSKRFEEGKNNSGVQEFKAFLYETFFGEDNQKASLAIKVYQNELSQICAFELAKIEEKLLILLSSSNEVKEKILRSSKLLNQLETHSKKIDELAKTELAKLDINALDASFKTALTQLGTNTKDRLLNEVAYAKKSGKMDIKRANYILQTALNDGILALARQKRNEILALINSCTQTLMLNFTELNLQNQSVIFNIGEYMTSQNIKLNYAKLFEKIAKTINTNELESALNAALSEFLEDEKLSHFVSNLANFEKEKFRANLTAKLDEELARQRQKLHELNEYSSLLARQNNKILQLSDELNAKKVKFSEILKELKDA</sequence>
<organism evidence="8 9">
    <name type="scientific">Campylobacter suis</name>
    <dbReference type="NCBI Taxonomy" id="2790657"/>
    <lineage>
        <taxon>Bacteria</taxon>
        <taxon>Pseudomonadati</taxon>
        <taxon>Campylobacterota</taxon>
        <taxon>Epsilonproteobacteria</taxon>
        <taxon>Campylobacterales</taxon>
        <taxon>Campylobacteraceae</taxon>
        <taxon>Campylobacter</taxon>
    </lineage>
</organism>
<proteinExistence type="predicted"/>
<keyword evidence="6" id="KW-0175">Coiled coil</keyword>
<evidence type="ECO:0000313" key="9">
    <source>
        <dbReference type="Proteomes" id="UP000789359"/>
    </source>
</evidence>
<feature type="coiled-coil region" evidence="6">
    <location>
        <begin position="143"/>
        <end position="170"/>
    </location>
</feature>
<comment type="caution">
    <text evidence="8">The sequence shown here is derived from an EMBL/GenBank/DDBJ whole genome shotgun (WGS) entry which is preliminary data.</text>
</comment>
<dbReference type="EMBL" id="CAJHOE010000003">
    <property type="protein sequence ID" value="CAD7288372.1"/>
    <property type="molecule type" value="Genomic_DNA"/>
</dbReference>
<keyword evidence="2" id="KW-0547">Nucleotide-binding</keyword>
<dbReference type="Gene3D" id="3.40.50.300">
    <property type="entry name" value="P-loop containing nucleotide triphosphate hydrolases"/>
    <property type="match status" value="1"/>
</dbReference>
<dbReference type="PANTHER" id="PTHR10465:SF0">
    <property type="entry name" value="SARCALUMENIN"/>
    <property type="match status" value="1"/>
</dbReference>
<feature type="domain" description="Dynamin N-terminal" evidence="7">
    <location>
        <begin position="171"/>
        <end position="341"/>
    </location>
</feature>
<evidence type="ECO:0000256" key="2">
    <source>
        <dbReference type="ARBA" id="ARBA00022741"/>
    </source>
</evidence>